<dbReference type="EMBL" id="CALNXK010000061">
    <property type="protein sequence ID" value="CAH3138566.1"/>
    <property type="molecule type" value="Genomic_DNA"/>
</dbReference>
<dbReference type="InterPro" id="IPR037252">
    <property type="entry name" value="Mib_Herc2_sf"/>
</dbReference>
<dbReference type="PANTHER" id="PTHR24202">
    <property type="entry name" value="E3 UBIQUITIN-PROTEIN LIGASE MIB2"/>
    <property type="match status" value="1"/>
</dbReference>
<feature type="domain" description="MIB/HERC2" evidence="3">
    <location>
        <begin position="260"/>
        <end position="331"/>
    </location>
</feature>
<evidence type="ECO:0000259" key="2">
    <source>
        <dbReference type="PROSITE" id="PS50234"/>
    </source>
</evidence>
<dbReference type="CDD" id="cd00198">
    <property type="entry name" value="vWFA"/>
    <property type="match status" value="1"/>
</dbReference>
<evidence type="ECO:0000259" key="3">
    <source>
        <dbReference type="PROSITE" id="PS51416"/>
    </source>
</evidence>
<evidence type="ECO:0000313" key="4">
    <source>
        <dbReference type="EMBL" id="CAH3138566.1"/>
    </source>
</evidence>
<reference evidence="4 5" key="1">
    <citation type="submission" date="2022-05" db="EMBL/GenBank/DDBJ databases">
        <authorList>
            <consortium name="Genoscope - CEA"/>
            <person name="William W."/>
        </authorList>
    </citation>
    <scope>NUCLEOTIDE SEQUENCE [LARGE SCALE GENOMIC DNA]</scope>
</reference>
<feature type="domain" description="VWFA" evidence="2">
    <location>
        <begin position="4"/>
        <end position="202"/>
    </location>
</feature>
<accession>A0ABN8P9J0</accession>
<dbReference type="Pfam" id="PF06701">
    <property type="entry name" value="MIB_HERC2"/>
    <property type="match status" value="2"/>
</dbReference>
<dbReference type="Proteomes" id="UP001159405">
    <property type="component" value="Unassembled WGS sequence"/>
</dbReference>
<feature type="domain" description="MIB/HERC2" evidence="3">
    <location>
        <begin position="333"/>
        <end position="404"/>
    </location>
</feature>
<dbReference type="SMART" id="SM00327">
    <property type="entry name" value="VWA"/>
    <property type="match status" value="1"/>
</dbReference>
<dbReference type="SUPFAM" id="SSF53300">
    <property type="entry name" value="vWA-like"/>
    <property type="match status" value="1"/>
</dbReference>
<dbReference type="InterPro" id="IPR036465">
    <property type="entry name" value="vWFA_dom_sf"/>
</dbReference>
<feature type="compositionally biased region" description="Basic and acidic residues" evidence="1">
    <location>
        <begin position="276"/>
        <end position="289"/>
    </location>
</feature>
<dbReference type="SUPFAM" id="SSF159034">
    <property type="entry name" value="Mib/herc2 domain-like"/>
    <property type="match status" value="2"/>
</dbReference>
<feature type="region of interest" description="Disordered" evidence="1">
    <location>
        <begin position="258"/>
        <end position="297"/>
    </location>
</feature>
<protein>
    <submittedName>
        <fullName evidence="4">Uncharacterized protein</fullName>
    </submittedName>
</protein>
<evidence type="ECO:0000313" key="5">
    <source>
        <dbReference type="Proteomes" id="UP001159405"/>
    </source>
</evidence>
<dbReference type="Pfam" id="PF00092">
    <property type="entry name" value="VWA"/>
    <property type="match status" value="1"/>
</dbReference>
<sequence length="428" mass="47090">MPLDTVLCLDTSGSMGSNNNEGINQLKAAASKFLDGVEDTARQAGLQENVAIVEFGARTHVLHSLSTDYPSIRRKIAGLKANGVTPMKDGLLTALKEIVTNGGVVNVNGRKLCPRIILMTDGKPTDENGRDTEQALKEVLVAAVLFGARWQEVGLPHKIPIACVGCGKADKKLLESIAQVTGGMYVMVQDMQELSTFFKRQVLLSRFIAKFAHDLAQLHSLIALQQFMRGLGEEMNETELRPLMALLLAMIVADDDSDDNSGNYPKPPPVGTRVRRGPDWKWGDQDKHGPGTIIKNDSTPGWVDVQWDSDTKNSYRYGKESAYDIKVVDENRRVIIDLEGIQVGCRVIRGPDWKWGNQDGGSGNIGRVFAVRGGVVEVRWPNGHENTYRYGAEGSRDVRVHPADVVSMPSLSRQQIRTQQSNEVCLVM</sequence>
<keyword evidence="5" id="KW-1185">Reference proteome</keyword>
<dbReference type="InterPro" id="IPR010606">
    <property type="entry name" value="Mib_Herc2"/>
</dbReference>
<organism evidence="4 5">
    <name type="scientific">Porites lobata</name>
    <dbReference type="NCBI Taxonomy" id="104759"/>
    <lineage>
        <taxon>Eukaryota</taxon>
        <taxon>Metazoa</taxon>
        <taxon>Cnidaria</taxon>
        <taxon>Anthozoa</taxon>
        <taxon>Hexacorallia</taxon>
        <taxon>Scleractinia</taxon>
        <taxon>Fungiina</taxon>
        <taxon>Poritidae</taxon>
        <taxon>Porites</taxon>
    </lineage>
</organism>
<gene>
    <name evidence="4" type="ORF">PLOB_00040213</name>
</gene>
<dbReference type="Gene3D" id="2.30.30.40">
    <property type="entry name" value="SH3 Domains"/>
    <property type="match status" value="2"/>
</dbReference>
<name>A0ABN8P9J0_9CNID</name>
<comment type="caution">
    <text evidence="4">The sequence shown here is derived from an EMBL/GenBank/DDBJ whole genome shotgun (WGS) entry which is preliminary data.</text>
</comment>
<dbReference type="Gene3D" id="3.40.50.410">
    <property type="entry name" value="von Willebrand factor, type A domain"/>
    <property type="match status" value="1"/>
</dbReference>
<dbReference type="PROSITE" id="PS51416">
    <property type="entry name" value="MIB_HERC2"/>
    <property type="match status" value="2"/>
</dbReference>
<proteinExistence type="predicted"/>
<dbReference type="PROSITE" id="PS50234">
    <property type="entry name" value="VWFA"/>
    <property type="match status" value="1"/>
</dbReference>
<dbReference type="InterPro" id="IPR002035">
    <property type="entry name" value="VWF_A"/>
</dbReference>
<dbReference type="PANTHER" id="PTHR24202:SF4">
    <property type="entry name" value="E3 UBIQUITIN-PROTEIN LIGASE MIB2-RELATED"/>
    <property type="match status" value="1"/>
</dbReference>
<evidence type="ECO:0000256" key="1">
    <source>
        <dbReference type="SAM" id="MobiDB-lite"/>
    </source>
</evidence>